<evidence type="ECO:0008006" key="4">
    <source>
        <dbReference type="Google" id="ProtNLM"/>
    </source>
</evidence>
<dbReference type="NCBIfam" id="NF033857">
    <property type="entry name" value="BPSL0067_fam"/>
    <property type="match status" value="1"/>
</dbReference>
<protein>
    <recommendedName>
        <fullName evidence="4">NlpC/P60 domain-containing protein</fullName>
    </recommendedName>
</protein>
<evidence type="ECO:0000313" key="2">
    <source>
        <dbReference type="EMBL" id="GHA15423.1"/>
    </source>
</evidence>
<dbReference type="InterPro" id="IPR047746">
    <property type="entry name" value="Dae2/Tae2-like"/>
</dbReference>
<gene>
    <name evidence="2" type="ORF">GCM10008090_26220</name>
</gene>
<dbReference type="EMBL" id="BMXA01000005">
    <property type="protein sequence ID" value="GHA15423.1"/>
    <property type="molecule type" value="Genomic_DNA"/>
</dbReference>
<accession>A0A918RY03</accession>
<comment type="caution">
    <text evidence="2">The sequence shown here is derived from an EMBL/GenBank/DDBJ whole genome shotgun (WGS) entry which is preliminary data.</text>
</comment>
<keyword evidence="1" id="KW-0732">Signal</keyword>
<organism evidence="2 3">
    <name type="scientific">Arenicella chitinivorans</name>
    <dbReference type="NCBI Taxonomy" id="1329800"/>
    <lineage>
        <taxon>Bacteria</taxon>
        <taxon>Pseudomonadati</taxon>
        <taxon>Pseudomonadota</taxon>
        <taxon>Gammaproteobacteria</taxon>
        <taxon>Arenicellales</taxon>
        <taxon>Arenicellaceae</taxon>
        <taxon>Arenicella</taxon>
    </lineage>
</organism>
<keyword evidence="3" id="KW-1185">Reference proteome</keyword>
<dbReference type="AlphaFoldDB" id="A0A918RY03"/>
<dbReference type="Proteomes" id="UP000614811">
    <property type="component" value="Unassembled WGS sequence"/>
</dbReference>
<evidence type="ECO:0000256" key="1">
    <source>
        <dbReference type="SAM" id="SignalP"/>
    </source>
</evidence>
<proteinExistence type="predicted"/>
<dbReference type="PROSITE" id="PS51257">
    <property type="entry name" value="PROKAR_LIPOPROTEIN"/>
    <property type="match status" value="1"/>
</dbReference>
<name>A0A918RY03_9GAMM</name>
<reference evidence="2" key="2">
    <citation type="submission" date="2020-09" db="EMBL/GenBank/DDBJ databases">
        <authorList>
            <person name="Sun Q."/>
            <person name="Kim S."/>
        </authorList>
    </citation>
    <scope>NUCLEOTIDE SEQUENCE</scope>
    <source>
        <strain evidence="2">KCTC 12711</strain>
    </source>
</reference>
<sequence length="162" mass="18351">MNNTHRFTASKRIYQTLLVCAVLGSMAACVASRSWQTDHRALMSDLVCKDAHQYRDRVVGDGHCVSLIKRCSGAPDTVDWRPGETVLNADLTPGTIIATFKGNRYPSRRGYHAAIYIEQDERGIWVWDQWVGKPVHRRLIRIRGDDALPSNSAQAYRVVKLR</sequence>
<reference evidence="2" key="1">
    <citation type="journal article" date="2014" name="Int. J. Syst. Evol. Microbiol.">
        <title>Complete genome sequence of Corynebacterium casei LMG S-19264T (=DSM 44701T), isolated from a smear-ripened cheese.</title>
        <authorList>
            <consortium name="US DOE Joint Genome Institute (JGI-PGF)"/>
            <person name="Walter F."/>
            <person name="Albersmeier A."/>
            <person name="Kalinowski J."/>
            <person name="Ruckert C."/>
        </authorList>
    </citation>
    <scope>NUCLEOTIDE SEQUENCE</scope>
    <source>
        <strain evidence="2">KCTC 12711</strain>
    </source>
</reference>
<evidence type="ECO:0000313" key="3">
    <source>
        <dbReference type="Proteomes" id="UP000614811"/>
    </source>
</evidence>
<dbReference type="RefSeq" id="WP_229794294.1">
    <property type="nucleotide sequence ID" value="NZ_BMXA01000005.1"/>
</dbReference>
<feature type="signal peptide" evidence="1">
    <location>
        <begin position="1"/>
        <end position="27"/>
    </location>
</feature>
<feature type="chain" id="PRO_5037309645" description="NlpC/P60 domain-containing protein" evidence="1">
    <location>
        <begin position="28"/>
        <end position="162"/>
    </location>
</feature>